<dbReference type="RefSeq" id="WP_160650766.1">
    <property type="nucleotide sequence ID" value="NZ_RSEJ01000009.1"/>
</dbReference>
<protein>
    <submittedName>
        <fullName evidence="6">LysR family transcriptional regulator</fullName>
    </submittedName>
</protein>
<dbReference type="EMBL" id="RSEJ01000009">
    <property type="protein sequence ID" value="NBI53012.1"/>
    <property type="molecule type" value="Genomic_DNA"/>
</dbReference>
<dbReference type="InterPro" id="IPR036390">
    <property type="entry name" value="WH_DNA-bd_sf"/>
</dbReference>
<keyword evidence="4" id="KW-0804">Transcription</keyword>
<dbReference type="InterPro" id="IPR036388">
    <property type="entry name" value="WH-like_DNA-bd_sf"/>
</dbReference>
<dbReference type="InterPro" id="IPR000847">
    <property type="entry name" value="LysR_HTH_N"/>
</dbReference>
<feature type="domain" description="HTH lysR-type" evidence="5">
    <location>
        <begin position="1"/>
        <end position="59"/>
    </location>
</feature>
<organism evidence="6 7">
    <name type="scientific">Photobacterium alginatilyticum</name>
    <dbReference type="NCBI Taxonomy" id="1775171"/>
    <lineage>
        <taxon>Bacteria</taxon>
        <taxon>Pseudomonadati</taxon>
        <taxon>Pseudomonadota</taxon>
        <taxon>Gammaproteobacteria</taxon>
        <taxon>Vibrionales</taxon>
        <taxon>Vibrionaceae</taxon>
        <taxon>Photobacterium</taxon>
    </lineage>
</organism>
<keyword evidence="7" id="KW-1185">Reference proteome</keyword>
<dbReference type="SUPFAM" id="SSF53850">
    <property type="entry name" value="Periplasmic binding protein-like II"/>
    <property type="match status" value="1"/>
</dbReference>
<comment type="caution">
    <text evidence="6">The sequence shown here is derived from an EMBL/GenBank/DDBJ whole genome shotgun (WGS) entry which is preliminary data.</text>
</comment>
<evidence type="ECO:0000256" key="2">
    <source>
        <dbReference type="ARBA" id="ARBA00023015"/>
    </source>
</evidence>
<name>A0ABW9YHF6_9GAMM</name>
<gene>
    <name evidence="6" type="ORF">EIZ48_10530</name>
</gene>
<dbReference type="Gene3D" id="1.10.10.10">
    <property type="entry name" value="Winged helix-like DNA-binding domain superfamily/Winged helix DNA-binding domain"/>
    <property type="match status" value="1"/>
</dbReference>
<evidence type="ECO:0000256" key="4">
    <source>
        <dbReference type="ARBA" id="ARBA00023163"/>
    </source>
</evidence>
<dbReference type="PANTHER" id="PTHR30537:SF5">
    <property type="entry name" value="HTH-TYPE TRANSCRIPTIONAL ACTIVATOR TTDR-RELATED"/>
    <property type="match status" value="1"/>
</dbReference>
<dbReference type="Pfam" id="PF03466">
    <property type="entry name" value="LysR_substrate"/>
    <property type="match status" value="1"/>
</dbReference>
<dbReference type="Pfam" id="PF00126">
    <property type="entry name" value="HTH_1"/>
    <property type="match status" value="1"/>
</dbReference>
<evidence type="ECO:0000259" key="5">
    <source>
        <dbReference type="PROSITE" id="PS50931"/>
    </source>
</evidence>
<comment type="similarity">
    <text evidence="1">Belongs to the LysR transcriptional regulatory family.</text>
</comment>
<reference evidence="6 7" key="1">
    <citation type="journal article" date="2017" name="Int. J. Syst. Evol. Microbiol.">
        <title>Photobacterium alginatilyticum sp. nov., a marine bacterium isolated from bottom seawater.</title>
        <authorList>
            <person name="Wang X."/>
            <person name="Wang Y."/>
            <person name="Yang X."/>
            <person name="Sun H."/>
            <person name="Li B."/>
            <person name="Zhang X.H."/>
        </authorList>
    </citation>
    <scope>NUCLEOTIDE SEQUENCE [LARGE SCALE GENOMIC DNA]</scope>
    <source>
        <strain evidence="6 7">P03D4</strain>
    </source>
</reference>
<sequence>MDKLKNMQVFVYVAQNGSFAKAATHFSLSSTMIGKHVKSLEALLGVKLLNRTTRKQSLTEAGQIYLIECERILSDIADAENNLQTIENKPKGTVRINSPVTYGNLVLAPLLADFLHQFPDINIELVVDNARIDPMHERFDIVFRVGELADSTLIARRLPDYEMLFAASPDYISDKGEPVSQADLVNHHCLGFSYSDIQPQLAVGIETHAFDRQHTRLLSNSGQALKVAAEKGAGVVLQPRLILSEALGDGALIEVLKDERPKAMPVHLLYKSKQLPLKTRTLVDFVLAALVK</sequence>
<evidence type="ECO:0000313" key="6">
    <source>
        <dbReference type="EMBL" id="NBI53012.1"/>
    </source>
</evidence>
<dbReference type="Proteomes" id="UP000738517">
    <property type="component" value="Unassembled WGS sequence"/>
</dbReference>
<proteinExistence type="inferred from homology"/>
<accession>A0ABW9YHF6</accession>
<dbReference type="Gene3D" id="3.40.190.290">
    <property type="match status" value="1"/>
</dbReference>
<evidence type="ECO:0000256" key="3">
    <source>
        <dbReference type="ARBA" id="ARBA00023125"/>
    </source>
</evidence>
<evidence type="ECO:0000256" key="1">
    <source>
        <dbReference type="ARBA" id="ARBA00009437"/>
    </source>
</evidence>
<dbReference type="InterPro" id="IPR058163">
    <property type="entry name" value="LysR-type_TF_proteobact-type"/>
</dbReference>
<keyword evidence="3" id="KW-0238">DNA-binding</keyword>
<dbReference type="PROSITE" id="PS50931">
    <property type="entry name" value="HTH_LYSR"/>
    <property type="match status" value="1"/>
</dbReference>
<dbReference type="SUPFAM" id="SSF46785">
    <property type="entry name" value="Winged helix' DNA-binding domain"/>
    <property type="match status" value="1"/>
</dbReference>
<dbReference type="PANTHER" id="PTHR30537">
    <property type="entry name" value="HTH-TYPE TRANSCRIPTIONAL REGULATOR"/>
    <property type="match status" value="1"/>
</dbReference>
<evidence type="ECO:0000313" key="7">
    <source>
        <dbReference type="Proteomes" id="UP000738517"/>
    </source>
</evidence>
<dbReference type="InterPro" id="IPR005119">
    <property type="entry name" value="LysR_subst-bd"/>
</dbReference>
<keyword evidence="2" id="KW-0805">Transcription regulation</keyword>